<sequence>MATPLTGLAYQRLCTLLTAAVIPRQLGKTLIAPTRMKSTCSETERTVAWQSLFEPLAHCLRPFVHS</sequence>
<dbReference type="Proteomes" id="UP000597301">
    <property type="component" value="Unassembled WGS sequence"/>
</dbReference>
<keyword evidence="2" id="KW-1185">Reference proteome</keyword>
<evidence type="ECO:0000313" key="1">
    <source>
        <dbReference type="EMBL" id="GGC83433.1"/>
    </source>
</evidence>
<gene>
    <name evidence="1" type="ORF">GCM10011382_11930</name>
</gene>
<reference evidence="2" key="1">
    <citation type="journal article" date="2019" name="Int. J. Syst. Evol. Microbiol.">
        <title>The Global Catalogue of Microorganisms (GCM) 10K type strain sequencing project: providing services to taxonomists for standard genome sequencing and annotation.</title>
        <authorList>
            <consortium name="The Broad Institute Genomics Platform"/>
            <consortium name="The Broad Institute Genome Sequencing Center for Infectious Disease"/>
            <person name="Wu L."/>
            <person name="Ma J."/>
        </authorList>
    </citation>
    <scope>NUCLEOTIDE SEQUENCE [LARGE SCALE GENOMIC DNA]</scope>
    <source>
        <strain evidence="2">CGMCC 1.15122</strain>
    </source>
</reference>
<protein>
    <submittedName>
        <fullName evidence="1">Uncharacterized protein</fullName>
    </submittedName>
</protein>
<comment type="caution">
    <text evidence="1">The sequence shown here is derived from an EMBL/GenBank/DDBJ whole genome shotgun (WGS) entry which is preliminary data.</text>
</comment>
<accession>A0ABQ1NRG9</accession>
<name>A0ABQ1NRG9_9GAMM</name>
<proteinExistence type="predicted"/>
<evidence type="ECO:0000313" key="2">
    <source>
        <dbReference type="Proteomes" id="UP000597301"/>
    </source>
</evidence>
<organism evidence="1 2">
    <name type="scientific">Vreelandella lutescens</name>
    <dbReference type="NCBI Taxonomy" id="1602943"/>
    <lineage>
        <taxon>Bacteria</taxon>
        <taxon>Pseudomonadati</taxon>
        <taxon>Pseudomonadota</taxon>
        <taxon>Gammaproteobacteria</taxon>
        <taxon>Oceanospirillales</taxon>
        <taxon>Halomonadaceae</taxon>
        <taxon>Vreelandella</taxon>
    </lineage>
</organism>
<dbReference type="EMBL" id="BMHM01000002">
    <property type="protein sequence ID" value="GGC83433.1"/>
    <property type="molecule type" value="Genomic_DNA"/>
</dbReference>